<dbReference type="EMBL" id="SPVG01000011">
    <property type="protein sequence ID" value="TFW31165.1"/>
    <property type="molecule type" value="Genomic_DNA"/>
</dbReference>
<evidence type="ECO:0000256" key="2">
    <source>
        <dbReference type="PIRSR" id="PIRSR600246-2"/>
    </source>
</evidence>
<dbReference type="OrthoDB" id="9780217at2"/>
<feature type="active site" description="Nucleophile" evidence="1">
    <location>
        <position position="180"/>
    </location>
</feature>
<feature type="binding site" evidence="2">
    <location>
        <begin position="230"/>
        <end position="233"/>
    </location>
    <ligand>
        <name>substrate</name>
    </ligand>
</feature>
<dbReference type="SUPFAM" id="SSF56235">
    <property type="entry name" value="N-terminal nucleophile aminohydrolases (Ntn hydrolases)"/>
    <property type="match status" value="1"/>
</dbReference>
<gene>
    <name evidence="4" type="ORF">E4L98_00970</name>
</gene>
<dbReference type="AlphaFoldDB" id="A0A4Y9T0T6"/>
<feature type="binding site" evidence="2">
    <location>
        <begin position="208"/>
        <end position="211"/>
    </location>
    <ligand>
        <name>substrate</name>
    </ligand>
</feature>
<proteinExistence type="predicted"/>
<protein>
    <submittedName>
        <fullName evidence="4">L-asparaginase</fullName>
    </submittedName>
</protein>
<keyword evidence="5" id="KW-1185">Reference proteome</keyword>
<evidence type="ECO:0000313" key="4">
    <source>
        <dbReference type="EMBL" id="TFW31165.1"/>
    </source>
</evidence>
<name>A0A4Y9T0T6_9BURK</name>
<feature type="site" description="Cleavage; by autolysis" evidence="3">
    <location>
        <begin position="179"/>
        <end position="180"/>
    </location>
</feature>
<dbReference type="InterPro" id="IPR000246">
    <property type="entry name" value="Peptidase_T2"/>
</dbReference>
<reference evidence="4 5" key="1">
    <citation type="submission" date="2019-03" db="EMBL/GenBank/DDBJ databases">
        <title>Draft Genome Sequence of Duganella callidus sp. nov., a Novel Duganella Species Isolated from Cultivated Soil.</title>
        <authorList>
            <person name="Raths R."/>
            <person name="Peta V."/>
            <person name="Bucking H."/>
        </authorList>
    </citation>
    <scope>NUCLEOTIDE SEQUENCE [LARGE SCALE GENOMIC DNA]</scope>
    <source>
        <strain evidence="4 5">DN04</strain>
    </source>
</reference>
<dbReference type="GO" id="GO:0016787">
    <property type="term" value="F:hydrolase activity"/>
    <property type="evidence" value="ECO:0007669"/>
    <property type="project" value="InterPro"/>
</dbReference>
<dbReference type="InterPro" id="IPR029055">
    <property type="entry name" value="Ntn_hydrolases_N"/>
</dbReference>
<organism evidence="4 5">
    <name type="scientific">Duganella callida</name>
    <dbReference type="NCBI Taxonomy" id="2561932"/>
    <lineage>
        <taxon>Bacteria</taxon>
        <taxon>Pseudomonadati</taxon>
        <taxon>Pseudomonadota</taxon>
        <taxon>Betaproteobacteria</taxon>
        <taxon>Burkholderiales</taxon>
        <taxon>Oxalobacteraceae</taxon>
        <taxon>Telluria group</taxon>
        <taxon>Duganella</taxon>
    </lineage>
</organism>
<dbReference type="Gene3D" id="3.60.20.30">
    <property type="entry name" value="(Glycosyl)asparaginase"/>
    <property type="match status" value="1"/>
</dbReference>
<accession>A0A4Y9T0T6</accession>
<evidence type="ECO:0000313" key="5">
    <source>
        <dbReference type="Proteomes" id="UP000297729"/>
    </source>
</evidence>
<sequence>MNAAIVVHGGAGASGQHQDGCVKAAQAGEVLLRGGAGALEAAVAAVVMLEDDGRFNAGSGSRLKLDGVTIEMDASVMDCGGRLGAVAGLQKTRNPVLVARAVADTPHHLLCGEGALRLARHLGYPAHYQVSPQQRNQYREMIDKLRQGGAALPGVASADFIDYWNYVSPAALRMPDACDTVGAVVRDDQGRFAVAASTGGAAPSLLGRVGDTPIVGSGYYAGPHGAVAATGIGEHIMRHMLAREVYQWLADGMPLQDALQRAVDMFDPAVDLGIIAVSATEAGSGSNREMPSCALGA</sequence>
<dbReference type="CDD" id="cd04703">
    <property type="entry name" value="Asparaginase_2_like_1"/>
    <property type="match status" value="1"/>
</dbReference>
<dbReference type="PANTHER" id="PTHR10188:SF13">
    <property type="entry name" value="ISOASPARTYL PEPTIDASE_L-ASPARAGINASE 2-RELATED"/>
    <property type="match status" value="1"/>
</dbReference>
<evidence type="ECO:0000256" key="1">
    <source>
        <dbReference type="PIRSR" id="PIRSR600246-1"/>
    </source>
</evidence>
<dbReference type="RefSeq" id="WP_135199696.1">
    <property type="nucleotide sequence ID" value="NZ_SPVG01000011.1"/>
</dbReference>
<evidence type="ECO:0000256" key="3">
    <source>
        <dbReference type="PIRSR" id="PIRSR600246-3"/>
    </source>
</evidence>
<comment type="caution">
    <text evidence="4">The sequence shown here is derived from an EMBL/GenBank/DDBJ whole genome shotgun (WGS) entry which is preliminary data.</text>
</comment>
<dbReference type="Proteomes" id="UP000297729">
    <property type="component" value="Unassembled WGS sequence"/>
</dbReference>
<dbReference type="Pfam" id="PF01112">
    <property type="entry name" value="Asparaginase_2"/>
    <property type="match status" value="1"/>
</dbReference>
<dbReference type="PANTHER" id="PTHR10188">
    <property type="entry name" value="L-ASPARAGINASE"/>
    <property type="match status" value="1"/>
</dbReference>